<dbReference type="Proteomes" id="UP000326340">
    <property type="component" value="Unassembled WGS sequence"/>
</dbReference>
<feature type="non-terminal residue" evidence="2">
    <location>
        <position position="1"/>
    </location>
</feature>
<protein>
    <submittedName>
        <fullName evidence="2">Uncharacterized protein</fullName>
    </submittedName>
</protein>
<feature type="region of interest" description="Disordered" evidence="1">
    <location>
        <begin position="1"/>
        <end position="25"/>
    </location>
</feature>
<dbReference type="AlphaFoldDB" id="A0A5Q4BY50"/>
<proteinExistence type="predicted"/>
<evidence type="ECO:0000313" key="3">
    <source>
        <dbReference type="Proteomes" id="UP000326340"/>
    </source>
</evidence>
<name>A0A5Q4BY50_9PEZI</name>
<comment type="caution">
    <text evidence="2">The sequence shown here is derived from an EMBL/GenBank/DDBJ whole genome shotgun (WGS) entry which is preliminary data.</text>
</comment>
<gene>
    <name evidence="2" type="ORF">CSHISOI_04443</name>
</gene>
<evidence type="ECO:0000313" key="2">
    <source>
        <dbReference type="EMBL" id="TQN71367.1"/>
    </source>
</evidence>
<organism evidence="2 3">
    <name type="scientific">Colletotrichum shisoi</name>
    <dbReference type="NCBI Taxonomy" id="2078593"/>
    <lineage>
        <taxon>Eukaryota</taxon>
        <taxon>Fungi</taxon>
        <taxon>Dikarya</taxon>
        <taxon>Ascomycota</taxon>
        <taxon>Pezizomycotina</taxon>
        <taxon>Sordariomycetes</taxon>
        <taxon>Hypocreomycetidae</taxon>
        <taxon>Glomerellales</taxon>
        <taxon>Glomerellaceae</taxon>
        <taxon>Colletotrichum</taxon>
        <taxon>Colletotrichum destructivum species complex</taxon>
    </lineage>
</organism>
<accession>A0A5Q4BY50</accession>
<evidence type="ECO:0000256" key="1">
    <source>
        <dbReference type="SAM" id="MobiDB-lite"/>
    </source>
</evidence>
<sequence length="108" mass="11771">VSPEHPAFPELSTQHPNRLEHHTHLCGGNSRRLLLPQTCQRTTEGKLRGSSRAPTIARLRAGSRRSALNSPTRRSTHNLLTRTGHLADVVQAIGEARLACAPSISGRD</sequence>
<dbReference type="EMBL" id="PUHP01000278">
    <property type="protein sequence ID" value="TQN71367.1"/>
    <property type="molecule type" value="Genomic_DNA"/>
</dbReference>
<keyword evidence="3" id="KW-1185">Reference proteome</keyword>
<reference evidence="2 3" key="1">
    <citation type="journal article" date="2019" name="Sci. Rep.">
        <title>Colletotrichum shisoi sp. nov., an anthracnose pathogen of Perilla frutescens in Japan: molecular phylogenetic, morphological and genomic evidence.</title>
        <authorList>
            <person name="Gan P."/>
            <person name="Tsushima A."/>
            <person name="Hiroyama R."/>
            <person name="Narusaka M."/>
            <person name="Takano Y."/>
            <person name="Narusaka Y."/>
            <person name="Kawaradani M."/>
            <person name="Damm U."/>
            <person name="Shirasu K."/>
        </authorList>
    </citation>
    <scope>NUCLEOTIDE SEQUENCE [LARGE SCALE GENOMIC DNA]</scope>
    <source>
        <strain evidence="2 3">PG-2018a</strain>
    </source>
</reference>